<sequence length="775" mass="84781">MSGDYENTIEKWLMNSNGQKNSTAAHARQFESTSHERLLPPSSPPFLVDDDEEQETGEYFKNLGTGPPVLEPVLHHPHDRNLFDAVDKDTSKHSDFTAKQSSASDKKLKGLEKTFKTYSAYGNTLKSPLKKKNLENESQSEIKSTSGNIFDKLFSPALELHIDDSPPPLIPSLKAMAEDQQLSPQGGAGGKYAMKSPDFCAMEADSTSELQSSSKGQEHSEKKGNGELSLECDSTCMLGGSPYIVSPASNSTCGDMEEARDCGDGLKLHRTVEIQCNSDSLDEKPCAVEKSISKTPIILESNNCNTEGISTDIVKNPLSLEVNKISRPCLEDKSVEVDFTNSNITIGFSSEPPTLSVKCCTSNQQLSRRRQRHTVDSLEEFSKSRKISNSDLISSGPPPLICMEKSENTCFQTQSRPKGKKSKLSLTMKSKVSSNLKRPCYKRSITVPVTGNLNLDSMQYVHALWQLSQLQTRMHTLLSQLWPMLQLDMTPESPQFIVIIRDLITMLERPGVNVKCEEELGEPSSLLKSFPSDSSEIIKSSPGLPNSLKVKQPSPLFSSPEEQHSLQESSVSPDISSSHTHKAAVSSHEHTELIDNLSSIYGLKNCSHTSQITPHPSPSDLPPLLDESCSAGDPLIQSQTSLQQQQQHPVKTELKDSSNYQQNLPLCLSWNTAASSTPLLSPSDTECSLSGLSKLSLADGRELCSRPMNVVLPGDPDSLLVSFSSLSCKALQLLLPQVAVSLTNELSHSPKALIAFIDNVLAVNVKGKKSQKKKV</sequence>
<comment type="caution">
    <text evidence="2">The sequence shown here is derived from an EMBL/GenBank/DDBJ whole genome shotgun (WGS) entry which is preliminary data.</text>
</comment>
<dbReference type="EMBL" id="JAWDGP010000077">
    <property type="protein sequence ID" value="KAK3803942.1"/>
    <property type="molecule type" value="Genomic_DNA"/>
</dbReference>
<feature type="compositionally biased region" description="Polar residues" evidence="1">
    <location>
        <begin position="205"/>
        <end position="215"/>
    </location>
</feature>
<feature type="compositionally biased region" description="Low complexity" evidence="1">
    <location>
        <begin position="524"/>
        <end position="535"/>
    </location>
</feature>
<reference evidence="2" key="1">
    <citation type="journal article" date="2023" name="G3 (Bethesda)">
        <title>A reference genome for the long-term kleptoplast-retaining sea slug Elysia crispata morphotype clarki.</title>
        <authorList>
            <person name="Eastman K.E."/>
            <person name="Pendleton A.L."/>
            <person name="Shaikh M.A."/>
            <person name="Suttiyut T."/>
            <person name="Ogas R."/>
            <person name="Tomko P."/>
            <person name="Gavelis G."/>
            <person name="Widhalm J.R."/>
            <person name="Wisecaver J.H."/>
        </authorList>
    </citation>
    <scope>NUCLEOTIDE SEQUENCE</scope>
    <source>
        <strain evidence="2">ECLA1</strain>
    </source>
</reference>
<organism evidence="2 3">
    <name type="scientific">Elysia crispata</name>
    <name type="common">lettuce slug</name>
    <dbReference type="NCBI Taxonomy" id="231223"/>
    <lineage>
        <taxon>Eukaryota</taxon>
        <taxon>Metazoa</taxon>
        <taxon>Spiralia</taxon>
        <taxon>Lophotrochozoa</taxon>
        <taxon>Mollusca</taxon>
        <taxon>Gastropoda</taxon>
        <taxon>Heterobranchia</taxon>
        <taxon>Euthyneura</taxon>
        <taxon>Panpulmonata</taxon>
        <taxon>Sacoglossa</taxon>
        <taxon>Placobranchoidea</taxon>
        <taxon>Plakobranchidae</taxon>
        <taxon>Elysia</taxon>
    </lineage>
</organism>
<protein>
    <submittedName>
        <fullName evidence="2">Uncharacterized protein</fullName>
    </submittedName>
</protein>
<evidence type="ECO:0000313" key="2">
    <source>
        <dbReference type="EMBL" id="KAK3803942.1"/>
    </source>
</evidence>
<accession>A0AAE1EEK6</accession>
<feature type="region of interest" description="Disordered" evidence="1">
    <location>
        <begin position="203"/>
        <end position="226"/>
    </location>
</feature>
<dbReference type="AlphaFoldDB" id="A0AAE1EEK6"/>
<feature type="compositionally biased region" description="Basic and acidic residues" evidence="1">
    <location>
        <begin position="216"/>
        <end position="225"/>
    </location>
</feature>
<evidence type="ECO:0000313" key="3">
    <source>
        <dbReference type="Proteomes" id="UP001283361"/>
    </source>
</evidence>
<feature type="compositionally biased region" description="Polar residues" evidence="1">
    <location>
        <begin position="15"/>
        <end position="24"/>
    </location>
</feature>
<feature type="region of interest" description="Disordered" evidence="1">
    <location>
        <begin position="15"/>
        <end position="66"/>
    </location>
</feature>
<evidence type="ECO:0000256" key="1">
    <source>
        <dbReference type="SAM" id="MobiDB-lite"/>
    </source>
</evidence>
<proteinExistence type="predicted"/>
<feature type="compositionally biased region" description="Polar residues" evidence="1">
    <location>
        <begin position="566"/>
        <end position="578"/>
    </location>
</feature>
<keyword evidence="3" id="KW-1185">Reference proteome</keyword>
<feature type="region of interest" description="Disordered" evidence="1">
    <location>
        <begin position="524"/>
        <end position="589"/>
    </location>
</feature>
<gene>
    <name evidence="2" type="ORF">RRG08_059805</name>
</gene>
<dbReference type="Proteomes" id="UP001283361">
    <property type="component" value="Unassembled WGS sequence"/>
</dbReference>
<name>A0AAE1EEK6_9GAST</name>
<feature type="region of interest" description="Disordered" evidence="1">
    <location>
        <begin position="610"/>
        <end position="632"/>
    </location>
</feature>